<dbReference type="OrthoDB" id="2246723at2759"/>
<keyword evidence="2" id="KW-1185">Reference proteome</keyword>
<protein>
    <submittedName>
        <fullName evidence="1">Uncharacterized protein</fullName>
    </submittedName>
</protein>
<organism evidence="1 2">
    <name type="scientific">Rhizopus stolonifer</name>
    <name type="common">Rhizopus nigricans</name>
    <dbReference type="NCBI Taxonomy" id="4846"/>
    <lineage>
        <taxon>Eukaryota</taxon>
        <taxon>Fungi</taxon>
        <taxon>Fungi incertae sedis</taxon>
        <taxon>Mucoromycota</taxon>
        <taxon>Mucoromycotina</taxon>
        <taxon>Mucoromycetes</taxon>
        <taxon>Mucorales</taxon>
        <taxon>Mucorineae</taxon>
        <taxon>Rhizopodaceae</taxon>
        <taxon>Rhizopus</taxon>
    </lineage>
</organism>
<dbReference type="Proteomes" id="UP000253551">
    <property type="component" value="Unassembled WGS sequence"/>
</dbReference>
<dbReference type="EMBL" id="PJQM01001161">
    <property type="protein sequence ID" value="RCI03053.1"/>
    <property type="molecule type" value="Genomic_DNA"/>
</dbReference>
<accession>A0A367KLE0</accession>
<proteinExistence type="predicted"/>
<evidence type="ECO:0000313" key="1">
    <source>
        <dbReference type="EMBL" id="RCI03053.1"/>
    </source>
</evidence>
<name>A0A367KLE0_RHIST</name>
<dbReference type="AlphaFoldDB" id="A0A367KLE0"/>
<comment type="caution">
    <text evidence="1">The sequence shown here is derived from an EMBL/GenBank/DDBJ whole genome shotgun (WGS) entry which is preliminary data.</text>
</comment>
<gene>
    <name evidence="1" type="ORF">CU098_010727</name>
</gene>
<sequence length="221" mass="25234">MRIIFLMPFNPIISIVIRGTQGLKLRSGDGACQATKNALALLKKEFGVQSTQRIYGRKIDLMVVDQKHKMELCSTEWKKKNVSVETLLCQQTKNLRVSKCILKKIVELDISLPELQSLSIDIMDWRGFDGYILQMQRVNGVYLVNLNSTLHIPTHTNQIRNFKDTLISLFKWKDKLVELQDTISFAKAASSSSISFNGIINARKRSPSPEDFTFFSPKRSH</sequence>
<reference evidence="1 2" key="1">
    <citation type="journal article" date="2018" name="G3 (Bethesda)">
        <title>Phylogenetic and Phylogenomic Definition of Rhizopus Species.</title>
        <authorList>
            <person name="Gryganskyi A.P."/>
            <person name="Golan J."/>
            <person name="Dolatabadi S."/>
            <person name="Mondo S."/>
            <person name="Robb S."/>
            <person name="Idnurm A."/>
            <person name="Muszewska A."/>
            <person name="Steczkiewicz K."/>
            <person name="Masonjones S."/>
            <person name="Liao H.L."/>
            <person name="Gajdeczka M.T."/>
            <person name="Anike F."/>
            <person name="Vuek A."/>
            <person name="Anishchenko I.M."/>
            <person name="Voigt K."/>
            <person name="de Hoog G.S."/>
            <person name="Smith M.E."/>
            <person name="Heitman J."/>
            <person name="Vilgalys R."/>
            <person name="Stajich J.E."/>
        </authorList>
    </citation>
    <scope>NUCLEOTIDE SEQUENCE [LARGE SCALE GENOMIC DNA]</scope>
    <source>
        <strain evidence="1 2">LSU 92-RS-03</strain>
    </source>
</reference>
<evidence type="ECO:0000313" key="2">
    <source>
        <dbReference type="Proteomes" id="UP000253551"/>
    </source>
</evidence>